<evidence type="ECO:0000256" key="3">
    <source>
        <dbReference type="ARBA" id="ARBA00022448"/>
    </source>
</evidence>
<keyword evidence="10" id="KW-1185">Reference proteome</keyword>
<dbReference type="EMBL" id="LKET01000030">
    <property type="protein sequence ID" value="KPU44431.1"/>
    <property type="molecule type" value="Genomic_DNA"/>
</dbReference>
<evidence type="ECO:0000313" key="9">
    <source>
        <dbReference type="EMBL" id="KPU44431.1"/>
    </source>
</evidence>
<feature type="transmembrane region" description="Helical" evidence="8">
    <location>
        <begin position="177"/>
        <end position="194"/>
    </location>
</feature>
<keyword evidence="7 8" id="KW-0472">Membrane</keyword>
<dbReference type="STRING" id="36849.OXPF_19250"/>
<feature type="transmembrane region" description="Helical" evidence="8">
    <location>
        <begin position="20"/>
        <end position="44"/>
    </location>
</feature>
<proteinExistence type="inferred from homology"/>
<dbReference type="Proteomes" id="UP000050326">
    <property type="component" value="Unassembled WGS sequence"/>
</dbReference>
<comment type="similarity">
    <text evidence="2">Belongs to the AzlC family.</text>
</comment>
<evidence type="ECO:0000256" key="6">
    <source>
        <dbReference type="ARBA" id="ARBA00022989"/>
    </source>
</evidence>
<gene>
    <name evidence="9" type="primary">ygaZ_2</name>
    <name evidence="9" type="ORF">OXPF_19250</name>
</gene>
<dbReference type="Pfam" id="PF03591">
    <property type="entry name" value="AzlC"/>
    <property type="match status" value="1"/>
</dbReference>
<keyword evidence="6 8" id="KW-1133">Transmembrane helix</keyword>
<dbReference type="PANTHER" id="PTHR34979">
    <property type="entry name" value="INNER MEMBRANE PROTEIN YGAZ"/>
    <property type="match status" value="1"/>
</dbReference>
<evidence type="ECO:0000256" key="2">
    <source>
        <dbReference type="ARBA" id="ARBA00010735"/>
    </source>
</evidence>
<accession>A0A0P8YBK3</accession>
<sequence length="250" mass="27830">MYPLMKFSGVKNLKEKIKALKAAFSHTIPVFTGFTFLGIAYGILMNSKGYGVGWTVLFSFMAFAGSAQYVAITFLTSIFNPVYALLMTLMVNARHLFYGISMLDKYKDTGKLKPYLIFGLCDETFSIACSTEPPEGVNRNWFMFFITLLDHSYWVFGSTLGGLLGSMISFNTKGLDFVLTALFVVIFAGQWKTQKDHKPAVIGVLCSIICLVVFGQSNFIIPSMIAILAVLTISRKEYAEKQELAEGRVQ</sequence>
<dbReference type="AlphaFoldDB" id="A0A0P8YBK3"/>
<evidence type="ECO:0000256" key="5">
    <source>
        <dbReference type="ARBA" id="ARBA00022692"/>
    </source>
</evidence>
<feature type="transmembrane region" description="Helical" evidence="8">
    <location>
        <begin position="200"/>
        <end position="233"/>
    </location>
</feature>
<organism evidence="9 10">
    <name type="scientific">Oxobacter pfennigii</name>
    <dbReference type="NCBI Taxonomy" id="36849"/>
    <lineage>
        <taxon>Bacteria</taxon>
        <taxon>Bacillati</taxon>
        <taxon>Bacillota</taxon>
        <taxon>Clostridia</taxon>
        <taxon>Eubacteriales</taxon>
        <taxon>Clostridiaceae</taxon>
        <taxon>Oxobacter</taxon>
    </lineage>
</organism>
<name>A0A0P8YBK3_9CLOT</name>
<dbReference type="PANTHER" id="PTHR34979:SF1">
    <property type="entry name" value="INNER MEMBRANE PROTEIN YGAZ"/>
    <property type="match status" value="1"/>
</dbReference>
<evidence type="ECO:0000313" key="10">
    <source>
        <dbReference type="Proteomes" id="UP000050326"/>
    </source>
</evidence>
<dbReference type="InterPro" id="IPR011606">
    <property type="entry name" value="Brnchd-chn_aa_trnsp_permease"/>
</dbReference>
<feature type="transmembrane region" description="Helical" evidence="8">
    <location>
        <begin position="82"/>
        <end position="103"/>
    </location>
</feature>
<dbReference type="GO" id="GO:1903785">
    <property type="term" value="P:L-valine transmembrane transport"/>
    <property type="evidence" value="ECO:0007669"/>
    <property type="project" value="TreeGrafter"/>
</dbReference>
<dbReference type="PATRIC" id="fig|36849.3.peg.2027"/>
<comment type="subcellular location">
    <subcellularLocation>
        <location evidence="1">Cell membrane</location>
        <topology evidence="1">Multi-pass membrane protein</topology>
    </subcellularLocation>
</comment>
<evidence type="ECO:0000256" key="7">
    <source>
        <dbReference type="ARBA" id="ARBA00023136"/>
    </source>
</evidence>
<reference evidence="9 10" key="1">
    <citation type="submission" date="2015-09" db="EMBL/GenBank/DDBJ databases">
        <title>Genome sequence of Oxobacter pfennigii DSM 3222.</title>
        <authorList>
            <person name="Poehlein A."/>
            <person name="Bengelsdorf F.R."/>
            <person name="Schiel-Bengelsdorf B."/>
            <person name="Duerre P."/>
            <person name="Daniel R."/>
        </authorList>
    </citation>
    <scope>NUCLEOTIDE SEQUENCE [LARGE SCALE GENOMIC DNA]</scope>
    <source>
        <strain evidence="9 10">DSM 3222</strain>
    </source>
</reference>
<evidence type="ECO:0000256" key="4">
    <source>
        <dbReference type="ARBA" id="ARBA00022475"/>
    </source>
</evidence>
<evidence type="ECO:0000256" key="1">
    <source>
        <dbReference type="ARBA" id="ARBA00004651"/>
    </source>
</evidence>
<keyword evidence="4" id="KW-1003">Cell membrane</keyword>
<feature type="transmembrane region" description="Helical" evidence="8">
    <location>
        <begin position="50"/>
        <end position="75"/>
    </location>
</feature>
<evidence type="ECO:0000256" key="8">
    <source>
        <dbReference type="SAM" id="Phobius"/>
    </source>
</evidence>
<comment type="caution">
    <text evidence="9">The sequence shown here is derived from an EMBL/GenBank/DDBJ whole genome shotgun (WGS) entry which is preliminary data.</text>
</comment>
<keyword evidence="3" id="KW-0813">Transport</keyword>
<dbReference type="GO" id="GO:0005886">
    <property type="term" value="C:plasma membrane"/>
    <property type="evidence" value="ECO:0007669"/>
    <property type="project" value="UniProtKB-SubCell"/>
</dbReference>
<protein>
    <submittedName>
        <fullName evidence="9">Inner membrane protein YgaZ</fullName>
    </submittedName>
</protein>
<keyword evidence="5 8" id="KW-0812">Transmembrane</keyword>